<dbReference type="PROSITE" id="PS51724">
    <property type="entry name" value="SPOR"/>
    <property type="match status" value="1"/>
</dbReference>
<organism evidence="4 5">
    <name type="scientific">Adhaeribacter pallidiroseus</name>
    <dbReference type="NCBI Taxonomy" id="2072847"/>
    <lineage>
        <taxon>Bacteria</taxon>
        <taxon>Pseudomonadati</taxon>
        <taxon>Bacteroidota</taxon>
        <taxon>Cytophagia</taxon>
        <taxon>Cytophagales</taxon>
        <taxon>Hymenobacteraceae</taxon>
        <taxon>Adhaeribacter</taxon>
    </lineage>
</organism>
<keyword evidence="5" id="KW-1185">Reference proteome</keyword>
<dbReference type="GO" id="GO:0042834">
    <property type="term" value="F:peptidoglycan binding"/>
    <property type="evidence" value="ECO:0007669"/>
    <property type="project" value="InterPro"/>
</dbReference>
<dbReference type="InterPro" id="IPR007730">
    <property type="entry name" value="SPOR-like_dom"/>
</dbReference>
<reference evidence="4 5" key="1">
    <citation type="submission" date="2018-04" db="EMBL/GenBank/DDBJ databases">
        <title>Adhaeribacter sp. HMF7616 genome sequencing and assembly.</title>
        <authorList>
            <person name="Kang H."/>
            <person name="Kang J."/>
            <person name="Cha I."/>
            <person name="Kim H."/>
            <person name="Joh K."/>
        </authorList>
    </citation>
    <scope>NUCLEOTIDE SEQUENCE [LARGE SCALE GENOMIC DNA]</scope>
    <source>
        <strain evidence="4 5">HMF7616</strain>
    </source>
</reference>
<comment type="caution">
    <text evidence="4">The sequence shown here is derived from an EMBL/GenBank/DDBJ whole genome shotgun (WGS) entry which is preliminary data.</text>
</comment>
<dbReference type="RefSeq" id="WP_115372419.1">
    <property type="nucleotide sequence ID" value="NZ_QASA01000001.1"/>
</dbReference>
<dbReference type="SUPFAM" id="SSF110997">
    <property type="entry name" value="Sporulation related repeat"/>
    <property type="match status" value="1"/>
</dbReference>
<evidence type="ECO:0000313" key="4">
    <source>
        <dbReference type="EMBL" id="RDC63063.1"/>
    </source>
</evidence>
<proteinExistence type="predicted"/>
<dbReference type="Pfam" id="PF18175">
    <property type="entry name" value="HU-CCDC81_bac_2"/>
    <property type="match status" value="1"/>
</dbReference>
<dbReference type="Proteomes" id="UP000253919">
    <property type="component" value="Unassembled WGS sequence"/>
</dbReference>
<name>A0A369QDR5_9BACT</name>
<dbReference type="Pfam" id="PF18174">
    <property type="entry name" value="HU-CCDC81_bac_1"/>
    <property type="match status" value="1"/>
</dbReference>
<accession>A0A369QDR5</accession>
<dbReference type="InterPro" id="IPR040495">
    <property type="entry name" value="HU-CCDC81_bac_1"/>
</dbReference>
<evidence type="ECO:0000256" key="1">
    <source>
        <dbReference type="SAM" id="MobiDB-lite"/>
    </source>
</evidence>
<evidence type="ECO:0000259" key="3">
    <source>
        <dbReference type="PROSITE" id="PS51724"/>
    </source>
</evidence>
<dbReference type="Pfam" id="PF05036">
    <property type="entry name" value="SPOR"/>
    <property type="match status" value="1"/>
</dbReference>
<dbReference type="AlphaFoldDB" id="A0A369QDR5"/>
<keyword evidence="2" id="KW-0472">Membrane</keyword>
<dbReference type="InterPro" id="IPR036680">
    <property type="entry name" value="SPOR-like_sf"/>
</dbReference>
<dbReference type="EMBL" id="QASA01000001">
    <property type="protein sequence ID" value="RDC63063.1"/>
    <property type="molecule type" value="Genomic_DNA"/>
</dbReference>
<evidence type="ECO:0000256" key="2">
    <source>
        <dbReference type="SAM" id="Phobius"/>
    </source>
</evidence>
<gene>
    <name evidence="4" type="ORF">AHMF7616_01663</name>
</gene>
<feature type="domain" description="SPOR" evidence="3">
    <location>
        <begin position="396"/>
        <end position="474"/>
    </location>
</feature>
<dbReference type="Gene3D" id="3.30.70.1070">
    <property type="entry name" value="Sporulation related repeat"/>
    <property type="match status" value="1"/>
</dbReference>
<protein>
    <recommendedName>
        <fullName evidence="3">SPOR domain-containing protein</fullName>
    </recommendedName>
</protein>
<feature type="region of interest" description="Disordered" evidence="1">
    <location>
        <begin position="345"/>
        <end position="366"/>
    </location>
</feature>
<evidence type="ECO:0000313" key="5">
    <source>
        <dbReference type="Proteomes" id="UP000253919"/>
    </source>
</evidence>
<sequence length="474" mass="52664">MVLEHIQKLLFDHDCVIMPDFGGLITHYEPAKIHPVRHTFSPPAKRVAFNEKLKINDGLLISTLAYDNKLSADEAQRQVTRFVQELQRELNQNRKFDLKGIGIFRLNEESKVVFEYVENENYLSDSFGLPELLAKPVLAAEPVILRTLLKDQNQPAKVGFRNKINRYYRAATALVIGGVVVTGLYLLSLQTDYNVSAINPITLFQTDSAKDFDSSASAENDYASVKNNKTVEVQPVIEAASNETGDLVVDSSDLVATNNQDRNFQTEEASKIIRIETPTSEDKKQSSDKKLYTIADPKKLEIAPGEAVLISAKANPPEPAPKEEVRRNFTTEEINAALSANGSKIKPESISTAKPPVPSVITNPKPLNEALSVNKNTARPEISNEKTGSAGSTTIKPKAERFYVIVNGYSTYESAERNRKIIAKKGRSGQIIAPFGGAKLYRIAIAEYDSRELAMQNLPELKNKYGNTIWILKR</sequence>
<feature type="transmembrane region" description="Helical" evidence="2">
    <location>
        <begin position="167"/>
        <end position="187"/>
    </location>
</feature>
<keyword evidence="2" id="KW-0812">Transmembrane</keyword>
<dbReference type="OrthoDB" id="653949at2"/>
<keyword evidence="2" id="KW-1133">Transmembrane helix</keyword>
<dbReference type="InterPro" id="IPR041268">
    <property type="entry name" value="HU-CCDC81_bac_2"/>
</dbReference>